<name>A0AAE0TVI3_9PEZI</name>
<accession>A0AAE0TVI3</accession>
<dbReference type="AlphaFoldDB" id="A0AAE0TVI3"/>
<feature type="region of interest" description="Disordered" evidence="1">
    <location>
        <begin position="47"/>
        <end position="101"/>
    </location>
</feature>
<protein>
    <submittedName>
        <fullName evidence="2">Uncharacterized protein</fullName>
    </submittedName>
</protein>
<dbReference type="EMBL" id="JAULSW010000005">
    <property type="protein sequence ID" value="KAK3381111.1"/>
    <property type="molecule type" value="Genomic_DNA"/>
</dbReference>
<reference evidence="2" key="1">
    <citation type="journal article" date="2023" name="Mol. Phylogenet. Evol.">
        <title>Genome-scale phylogeny and comparative genomics of the fungal order Sordariales.</title>
        <authorList>
            <person name="Hensen N."/>
            <person name="Bonometti L."/>
            <person name="Westerberg I."/>
            <person name="Brannstrom I.O."/>
            <person name="Guillou S."/>
            <person name="Cros-Aarteil S."/>
            <person name="Calhoun S."/>
            <person name="Haridas S."/>
            <person name="Kuo A."/>
            <person name="Mondo S."/>
            <person name="Pangilinan J."/>
            <person name="Riley R."/>
            <person name="LaButti K."/>
            <person name="Andreopoulos B."/>
            <person name="Lipzen A."/>
            <person name="Chen C."/>
            <person name="Yan M."/>
            <person name="Daum C."/>
            <person name="Ng V."/>
            <person name="Clum A."/>
            <person name="Steindorff A."/>
            <person name="Ohm R.A."/>
            <person name="Martin F."/>
            <person name="Silar P."/>
            <person name="Natvig D.O."/>
            <person name="Lalanne C."/>
            <person name="Gautier V."/>
            <person name="Ament-Velasquez S.L."/>
            <person name="Kruys A."/>
            <person name="Hutchinson M.I."/>
            <person name="Powell A.J."/>
            <person name="Barry K."/>
            <person name="Miller A.N."/>
            <person name="Grigoriev I.V."/>
            <person name="Debuchy R."/>
            <person name="Gladieux P."/>
            <person name="Hiltunen Thoren M."/>
            <person name="Johannesson H."/>
        </authorList>
    </citation>
    <scope>NUCLEOTIDE SEQUENCE</scope>
    <source>
        <strain evidence="2">CBS 232.78</strain>
    </source>
</reference>
<comment type="caution">
    <text evidence="2">The sequence shown here is derived from an EMBL/GenBank/DDBJ whole genome shotgun (WGS) entry which is preliminary data.</text>
</comment>
<keyword evidence="3" id="KW-1185">Reference proteome</keyword>
<organism evidence="2 3">
    <name type="scientific">Podospora didyma</name>
    <dbReference type="NCBI Taxonomy" id="330526"/>
    <lineage>
        <taxon>Eukaryota</taxon>
        <taxon>Fungi</taxon>
        <taxon>Dikarya</taxon>
        <taxon>Ascomycota</taxon>
        <taxon>Pezizomycotina</taxon>
        <taxon>Sordariomycetes</taxon>
        <taxon>Sordariomycetidae</taxon>
        <taxon>Sordariales</taxon>
        <taxon>Podosporaceae</taxon>
        <taxon>Podospora</taxon>
    </lineage>
</organism>
<evidence type="ECO:0000313" key="3">
    <source>
        <dbReference type="Proteomes" id="UP001285441"/>
    </source>
</evidence>
<dbReference type="Proteomes" id="UP001285441">
    <property type="component" value="Unassembled WGS sequence"/>
</dbReference>
<sequence length="255" mass="27495">MNETVSAILGLTGGEACEVLLCLAAFPDSRRSIDDALASIGARNTAPKLLRPETPPLSDAGEAETPPSPPPPVPPIRTTSRHPKPGTATQTADPPPYSGPVLAIPSRRLFTLFSRTNNNFQSLLRPSDLQRAQTTSLPTTSTAAAVARTPSDRPLSLPCQGGLDLLGQLDLAAARAGTPWTSTPQHEQQQAIQQSLLGQHHTIEERPKIATNTNSDLVRICKRCHRLFRPGEQNYCFFHTGMSTLSLISSLYFNC</sequence>
<evidence type="ECO:0000256" key="1">
    <source>
        <dbReference type="SAM" id="MobiDB-lite"/>
    </source>
</evidence>
<proteinExistence type="predicted"/>
<reference evidence="2" key="2">
    <citation type="submission" date="2023-06" db="EMBL/GenBank/DDBJ databases">
        <authorList>
            <consortium name="Lawrence Berkeley National Laboratory"/>
            <person name="Haridas S."/>
            <person name="Hensen N."/>
            <person name="Bonometti L."/>
            <person name="Westerberg I."/>
            <person name="Brannstrom I.O."/>
            <person name="Guillou S."/>
            <person name="Cros-Aarteil S."/>
            <person name="Calhoun S."/>
            <person name="Kuo A."/>
            <person name="Mondo S."/>
            <person name="Pangilinan J."/>
            <person name="Riley R."/>
            <person name="LaButti K."/>
            <person name="Andreopoulos B."/>
            <person name="Lipzen A."/>
            <person name="Chen C."/>
            <person name="Yanf M."/>
            <person name="Daum C."/>
            <person name="Ng V."/>
            <person name="Clum A."/>
            <person name="Steindorff A."/>
            <person name="Ohm R."/>
            <person name="Martin F."/>
            <person name="Silar P."/>
            <person name="Natvig D."/>
            <person name="Lalanne C."/>
            <person name="Gautier V."/>
            <person name="Ament-velasquez S.L."/>
            <person name="Kruys A."/>
            <person name="Hutchinson M.I."/>
            <person name="Powell A.J."/>
            <person name="Barry K."/>
            <person name="Miller A.N."/>
            <person name="Grigoriev I.V."/>
            <person name="Debuchy R."/>
            <person name="Gladieux P."/>
            <person name="Thoren M.H."/>
            <person name="Johannesson H."/>
        </authorList>
    </citation>
    <scope>NUCLEOTIDE SEQUENCE</scope>
    <source>
        <strain evidence="2">CBS 232.78</strain>
    </source>
</reference>
<feature type="compositionally biased region" description="Pro residues" evidence="1">
    <location>
        <begin position="66"/>
        <end position="75"/>
    </location>
</feature>
<gene>
    <name evidence="2" type="ORF">B0H63DRAFT_523844</name>
</gene>
<evidence type="ECO:0000313" key="2">
    <source>
        <dbReference type="EMBL" id="KAK3381111.1"/>
    </source>
</evidence>